<dbReference type="GO" id="GO:0003677">
    <property type="term" value="F:DNA binding"/>
    <property type="evidence" value="ECO:0007669"/>
    <property type="project" value="UniProtKB-KW"/>
</dbReference>
<name>A0A068SZQ0_NEOGA</name>
<protein>
    <submittedName>
        <fullName evidence="2">DNA-binding helix-turn-helix protein</fullName>
    </submittedName>
</protein>
<organism evidence="2 3">
    <name type="scientific">Neorhizobium galegae bv. orientalis str. HAMBI 540</name>
    <dbReference type="NCBI Taxonomy" id="1028800"/>
    <lineage>
        <taxon>Bacteria</taxon>
        <taxon>Pseudomonadati</taxon>
        <taxon>Pseudomonadota</taxon>
        <taxon>Alphaproteobacteria</taxon>
        <taxon>Hyphomicrobiales</taxon>
        <taxon>Rhizobiaceae</taxon>
        <taxon>Rhizobium/Agrobacterium group</taxon>
        <taxon>Neorhizobium</taxon>
    </lineage>
</organism>
<evidence type="ECO:0000259" key="1">
    <source>
        <dbReference type="PROSITE" id="PS50943"/>
    </source>
</evidence>
<keyword evidence="3" id="KW-1185">Reference proteome</keyword>
<gene>
    <name evidence="2" type="ORF">RG540_PA06330</name>
</gene>
<evidence type="ECO:0000313" key="2">
    <source>
        <dbReference type="EMBL" id="CDN51309.1"/>
    </source>
</evidence>
<dbReference type="InterPro" id="IPR001387">
    <property type="entry name" value="Cro/C1-type_HTH"/>
</dbReference>
<dbReference type="KEGG" id="ngg:RG540_PA06330"/>
<dbReference type="SMART" id="SM00530">
    <property type="entry name" value="HTH_XRE"/>
    <property type="match status" value="1"/>
</dbReference>
<dbReference type="CDD" id="cd00093">
    <property type="entry name" value="HTH_XRE"/>
    <property type="match status" value="1"/>
</dbReference>
<dbReference type="Proteomes" id="UP000028181">
    <property type="component" value="Plasmid pHAMBI540a"/>
</dbReference>
<dbReference type="PATRIC" id="fig|1028800.3.peg.5254"/>
<dbReference type="Pfam" id="PF01381">
    <property type="entry name" value="HTH_3"/>
    <property type="match status" value="1"/>
</dbReference>
<dbReference type="InterPro" id="IPR010982">
    <property type="entry name" value="Lambda_DNA-bd_dom_sf"/>
</dbReference>
<dbReference type="PROSITE" id="PS50943">
    <property type="entry name" value="HTH_CROC1"/>
    <property type="match status" value="1"/>
</dbReference>
<dbReference type="Gene3D" id="1.10.260.40">
    <property type="entry name" value="lambda repressor-like DNA-binding domains"/>
    <property type="match status" value="1"/>
</dbReference>
<dbReference type="AlphaFoldDB" id="A0A068SZQ0"/>
<evidence type="ECO:0000313" key="3">
    <source>
        <dbReference type="Proteomes" id="UP000028181"/>
    </source>
</evidence>
<accession>A0A068SZQ0</accession>
<dbReference type="eggNOG" id="COG1396">
    <property type="taxonomic scope" value="Bacteria"/>
</dbReference>
<dbReference type="HOGENOM" id="CLU_983035_0_0_5"/>
<reference evidence="3" key="1">
    <citation type="journal article" date="2014" name="BMC Genomics">
        <title>Genome sequencing of two Neorhizobium galegae strains reveals a noeT gene responsible for the unusual acetylation of the nodulation factors.</title>
        <authorList>
            <person name="Osterman J."/>
            <person name="Marsh J."/>
            <person name="Laine P.K."/>
            <person name="Zeng Z."/>
            <person name="Alatalo E."/>
            <person name="Sullivan J.T."/>
            <person name="Young J.P."/>
            <person name="Thomas-Oates J."/>
            <person name="Paulin L."/>
            <person name="Lindstrom K."/>
        </authorList>
    </citation>
    <scope>NUCLEOTIDE SEQUENCE [LARGE SCALE GENOMIC DNA]</scope>
    <source>
        <strain evidence="3">HAMBI 540</strain>
    </source>
</reference>
<sequence>MSERRTMPAEEAGILKDIGQRLNAYRLAHGLSPEMLADKLGVSRAALYRAEKGEILKIETLVRISRVLDVSLPNLLGVGIEYVDTALGFFERMRQIEAESEQIIGFFGPLSYLLTSPAYDEMLALAMDDLRSKDDETATAIDRLLLVLRERKEAYQRRRPLLVNLIAASELRRFLSNGLIGRDDLSASDRRNRQSMARSEVKHIVELVKKPSIGVQIAVVPGLVPATNFQIFRQAGRSVLAISPFRLGEQPNVRVGVGIITASLEGVKLHEEIARRMWESALKGEDAIDLISSMMAETRH</sequence>
<dbReference type="SUPFAM" id="SSF47413">
    <property type="entry name" value="lambda repressor-like DNA-binding domains"/>
    <property type="match status" value="1"/>
</dbReference>
<keyword evidence="2" id="KW-0238">DNA-binding</keyword>
<feature type="domain" description="HTH cro/C1-type" evidence="1">
    <location>
        <begin position="22"/>
        <end position="75"/>
    </location>
</feature>
<dbReference type="EMBL" id="HG938354">
    <property type="protein sequence ID" value="CDN51309.1"/>
    <property type="molecule type" value="Genomic_DNA"/>
</dbReference>
<dbReference type="OrthoDB" id="5446846at2"/>
<proteinExistence type="predicted"/>
<keyword evidence="2" id="KW-0614">Plasmid</keyword>
<geneLocation type="plasmid" evidence="3">
    <name>II</name>
</geneLocation>